<keyword evidence="1 2" id="KW-0597">Phosphoprotein</keyword>
<evidence type="ECO:0000313" key="6">
    <source>
        <dbReference type="Proteomes" id="UP001365405"/>
    </source>
</evidence>
<dbReference type="Proteomes" id="UP001365405">
    <property type="component" value="Unassembled WGS sequence"/>
</dbReference>
<dbReference type="Pfam" id="PF00072">
    <property type="entry name" value="Response_reg"/>
    <property type="match status" value="1"/>
</dbReference>
<organism evidence="5 6">
    <name type="scientific">Pseudaquabacterium inlustre</name>
    <dbReference type="NCBI Taxonomy" id="2984192"/>
    <lineage>
        <taxon>Bacteria</taxon>
        <taxon>Pseudomonadati</taxon>
        <taxon>Pseudomonadota</taxon>
        <taxon>Betaproteobacteria</taxon>
        <taxon>Burkholderiales</taxon>
        <taxon>Sphaerotilaceae</taxon>
        <taxon>Pseudaquabacterium</taxon>
    </lineage>
</organism>
<accession>A0ABU9CMU7</accession>
<evidence type="ECO:0000313" key="5">
    <source>
        <dbReference type="EMBL" id="MEK8052039.1"/>
    </source>
</evidence>
<dbReference type="SUPFAM" id="SSF52172">
    <property type="entry name" value="CheY-like"/>
    <property type="match status" value="1"/>
</dbReference>
<feature type="compositionally biased region" description="Polar residues" evidence="3">
    <location>
        <begin position="203"/>
        <end position="214"/>
    </location>
</feature>
<dbReference type="PANTHER" id="PTHR44591">
    <property type="entry name" value="STRESS RESPONSE REGULATOR PROTEIN 1"/>
    <property type="match status" value="1"/>
</dbReference>
<protein>
    <submittedName>
        <fullName evidence="5">Response regulator</fullName>
    </submittedName>
</protein>
<dbReference type="InterPro" id="IPR050595">
    <property type="entry name" value="Bact_response_regulator"/>
</dbReference>
<dbReference type="PANTHER" id="PTHR44591:SF3">
    <property type="entry name" value="RESPONSE REGULATORY DOMAIN-CONTAINING PROTEIN"/>
    <property type="match status" value="1"/>
</dbReference>
<feature type="region of interest" description="Disordered" evidence="3">
    <location>
        <begin position="188"/>
        <end position="225"/>
    </location>
</feature>
<dbReference type="EMBL" id="JBBUTH010000008">
    <property type="protein sequence ID" value="MEK8052039.1"/>
    <property type="molecule type" value="Genomic_DNA"/>
</dbReference>
<dbReference type="PROSITE" id="PS50110">
    <property type="entry name" value="RESPONSE_REGULATORY"/>
    <property type="match status" value="1"/>
</dbReference>
<feature type="modified residue" description="4-aspartylphosphate" evidence="2">
    <location>
        <position position="284"/>
    </location>
</feature>
<proteinExistence type="predicted"/>
<evidence type="ECO:0000256" key="3">
    <source>
        <dbReference type="SAM" id="MobiDB-lite"/>
    </source>
</evidence>
<dbReference type="InterPro" id="IPR001789">
    <property type="entry name" value="Sig_transdc_resp-reg_receiver"/>
</dbReference>
<dbReference type="InterPro" id="IPR011006">
    <property type="entry name" value="CheY-like_superfamily"/>
</dbReference>
<dbReference type="RefSeq" id="WP_341411736.1">
    <property type="nucleotide sequence ID" value="NZ_JBBUTH010000008.1"/>
</dbReference>
<evidence type="ECO:0000256" key="2">
    <source>
        <dbReference type="PROSITE-ProRule" id="PRU00169"/>
    </source>
</evidence>
<evidence type="ECO:0000259" key="4">
    <source>
        <dbReference type="PROSITE" id="PS50110"/>
    </source>
</evidence>
<dbReference type="Gene3D" id="3.40.50.2300">
    <property type="match status" value="1"/>
</dbReference>
<evidence type="ECO:0000256" key="1">
    <source>
        <dbReference type="ARBA" id="ARBA00022553"/>
    </source>
</evidence>
<keyword evidence="6" id="KW-1185">Reference proteome</keyword>
<feature type="domain" description="Response regulatory" evidence="4">
    <location>
        <begin position="235"/>
        <end position="357"/>
    </location>
</feature>
<dbReference type="CDD" id="cd00156">
    <property type="entry name" value="REC"/>
    <property type="match status" value="1"/>
</dbReference>
<reference evidence="5 6" key="1">
    <citation type="submission" date="2024-04" db="EMBL/GenBank/DDBJ databases">
        <title>Novel species of the genus Ideonella isolated from streams.</title>
        <authorList>
            <person name="Lu H."/>
        </authorList>
    </citation>
    <scope>NUCLEOTIDE SEQUENCE [LARGE SCALE GENOMIC DNA]</scope>
    <source>
        <strain evidence="5 6">DXS22W</strain>
    </source>
</reference>
<gene>
    <name evidence="5" type="ORF">AACH10_17440</name>
</gene>
<comment type="caution">
    <text evidence="5">The sequence shown here is derived from an EMBL/GenBank/DDBJ whole genome shotgun (WGS) entry which is preliminary data.</text>
</comment>
<sequence>MPSPVRIAILGFSEFERSALVSYFQLTAQRQPSYAQVLAIDDADLVVVDAEQPGALALLQELGRTQDAVYVGAHGSGDAAGWMMRPINPAHVLRELDALLVRHFNRPADTARAFAPTQRSGFGATQTLDFPGTVPGALAHRDAAAATPAATPAAAPASPMSTATLPTLPASLFGDPLAPGALRTIGSPAALIPPHAGRRANDRSPTATTPSPSQLASEARRRRREAALRPDVLRRALLVDDSEVALHFLRRELEPYGLVTDAARDSERALDLLTHQPYGLVFLDVDLGPPSHVDGLTLCHRIRHQLVHPGGRPPAVVMVSAFHEPVDQVRGTLAGAEAFLAKPLDVGALDRLMRRHGFTRQAPVERTLAQSTAQPRPRL</sequence>
<name>A0ABU9CMU7_9BURK</name>
<dbReference type="SMART" id="SM00448">
    <property type="entry name" value="REC"/>
    <property type="match status" value="1"/>
</dbReference>